<dbReference type="InterPro" id="IPR001790">
    <property type="entry name" value="Ribosomal_uL10"/>
</dbReference>
<reference evidence="5" key="1">
    <citation type="submission" date="2021-02" db="EMBL/GenBank/DDBJ databases">
        <authorList>
            <person name="Dougan E. K."/>
            <person name="Rhodes N."/>
            <person name="Thang M."/>
            <person name="Chan C."/>
        </authorList>
    </citation>
    <scope>NUCLEOTIDE SEQUENCE</scope>
</reference>
<dbReference type="Pfam" id="PF00466">
    <property type="entry name" value="Ribosomal_L10"/>
    <property type="match status" value="1"/>
</dbReference>
<comment type="caution">
    <text evidence="5">The sequence shown here is derived from an EMBL/GenBank/DDBJ whole genome shotgun (WGS) entry which is preliminary data.</text>
</comment>
<evidence type="ECO:0000313" key="5">
    <source>
        <dbReference type="EMBL" id="CAE7321330.1"/>
    </source>
</evidence>
<dbReference type="SUPFAM" id="SSF160369">
    <property type="entry name" value="Ribosomal protein L10-like"/>
    <property type="match status" value="1"/>
</dbReference>
<evidence type="ECO:0000256" key="4">
    <source>
        <dbReference type="SAM" id="MobiDB-lite"/>
    </source>
</evidence>
<gene>
    <name evidence="5" type="primary">rplJ</name>
    <name evidence="5" type="ORF">SPIL2461_LOCUS7420</name>
</gene>
<protein>
    <submittedName>
        <fullName evidence="5">RplJ protein</fullName>
    </submittedName>
</protein>
<evidence type="ECO:0000256" key="1">
    <source>
        <dbReference type="ARBA" id="ARBA00008889"/>
    </source>
</evidence>
<dbReference type="OrthoDB" id="360689at2759"/>
<keyword evidence="2" id="KW-0689">Ribosomal protein</keyword>
<accession>A0A812NNV5</accession>
<dbReference type="AlphaFoldDB" id="A0A812NNV5"/>
<proteinExistence type="inferred from homology"/>
<dbReference type="GO" id="GO:0005840">
    <property type="term" value="C:ribosome"/>
    <property type="evidence" value="ECO:0007669"/>
    <property type="project" value="UniProtKB-KW"/>
</dbReference>
<dbReference type="InterPro" id="IPR043141">
    <property type="entry name" value="Ribosomal_uL10-like_sf"/>
</dbReference>
<keyword evidence="3" id="KW-0687">Ribonucleoprotein</keyword>
<name>A0A812NNV5_SYMPI</name>
<dbReference type="Proteomes" id="UP000649617">
    <property type="component" value="Unassembled WGS sequence"/>
</dbReference>
<evidence type="ECO:0000256" key="3">
    <source>
        <dbReference type="ARBA" id="ARBA00023274"/>
    </source>
</evidence>
<evidence type="ECO:0000256" key="2">
    <source>
        <dbReference type="ARBA" id="ARBA00022980"/>
    </source>
</evidence>
<dbReference type="GO" id="GO:1990904">
    <property type="term" value="C:ribonucleoprotein complex"/>
    <property type="evidence" value="ECO:0007669"/>
    <property type="project" value="UniProtKB-KW"/>
</dbReference>
<dbReference type="Gene3D" id="3.30.70.1730">
    <property type="match status" value="1"/>
</dbReference>
<dbReference type="EMBL" id="CAJNIZ010011558">
    <property type="protein sequence ID" value="CAE7321330.1"/>
    <property type="molecule type" value="Genomic_DNA"/>
</dbReference>
<dbReference type="PANTHER" id="PTHR11560">
    <property type="entry name" value="39S RIBOSOMAL PROTEIN L10, MITOCHONDRIAL"/>
    <property type="match status" value="1"/>
</dbReference>
<comment type="similarity">
    <text evidence="1">Belongs to the universal ribosomal protein uL10 family.</text>
</comment>
<sequence>MYQTPGKEARSFFPPTVNVRHLKNTWLKKAMEGTDWEPMRDKIKGNNIYVFVESDKDLKPSIQAYMKIEKQFNRTAKLDVLREEWVERLTYDLQPLVGGMMSEEWDIMEPADVVKLKDFPTKTELIGQIAGSIKQVTTKLAIGVRQVPTKLAIGLKKTVEKGEEGGKRAGLNPFAVKESGSNTNQR</sequence>
<keyword evidence="6" id="KW-1185">Reference proteome</keyword>
<dbReference type="InterPro" id="IPR047865">
    <property type="entry name" value="Ribosomal_uL10_bac_type"/>
</dbReference>
<organism evidence="5 6">
    <name type="scientific">Symbiodinium pilosum</name>
    <name type="common">Dinoflagellate</name>
    <dbReference type="NCBI Taxonomy" id="2952"/>
    <lineage>
        <taxon>Eukaryota</taxon>
        <taxon>Sar</taxon>
        <taxon>Alveolata</taxon>
        <taxon>Dinophyceae</taxon>
        <taxon>Suessiales</taxon>
        <taxon>Symbiodiniaceae</taxon>
        <taxon>Symbiodinium</taxon>
    </lineage>
</organism>
<feature type="region of interest" description="Disordered" evidence="4">
    <location>
        <begin position="160"/>
        <end position="186"/>
    </location>
</feature>
<evidence type="ECO:0000313" key="6">
    <source>
        <dbReference type="Proteomes" id="UP000649617"/>
    </source>
</evidence>